<dbReference type="AlphaFoldDB" id="A0A117I0E2"/>
<sequence>MTDIHIRLLIENDPLVISQAFQAQGWHKSAEQYFHYLADQQNGKRVTLVAEFNGEFAGYVNVLWASHYPAFKEQGIPEINDFNVLMKYQRQGIGSRLMDRAEEVILERTDVAGIGVGVFSDYGKAQVLYAHRGYIPDGHGVHKLDHYIQPGEETIMDDDVVLYLTKKLRATQ</sequence>
<comment type="caution">
    <text evidence="2">The sequence shown here is derived from an EMBL/GenBank/DDBJ whole genome shotgun (WGS) entry which is preliminary data.</text>
</comment>
<dbReference type="InterPro" id="IPR016181">
    <property type="entry name" value="Acyl_CoA_acyltransferase"/>
</dbReference>
<dbReference type="GO" id="GO:0016747">
    <property type="term" value="F:acyltransferase activity, transferring groups other than amino-acyl groups"/>
    <property type="evidence" value="ECO:0007669"/>
    <property type="project" value="InterPro"/>
</dbReference>
<evidence type="ECO:0000259" key="1">
    <source>
        <dbReference type="PROSITE" id="PS51186"/>
    </source>
</evidence>
<organism evidence="2 3">
    <name type="scientific">Paenibacillus amylolyticus</name>
    <dbReference type="NCBI Taxonomy" id="1451"/>
    <lineage>
        <taxon>Bacteria</taxon>
        <taxon>Bacillati</taxon>
        <taxon>Bacillota</taxon>
        <taxon>Bacilli</taxon>
        <taxon>Bacillales</taxon>
        <taxon>Paenibacillaceae</taxon>
        <taxon>Paenibacillus</taxon>
    </lineage>
</organism>
<dbReference type="PROSITE" id="PS51186">
    <property type="entry name" value="GNAT"/>
    <property type="match status" value="1"/>
</dbReference>
<proteinExistence type="predicted"/>
<accession>A0A117I0E2</accession>
<evidence type="ECO:0000313" key="3">
    <source>
        <dbReference type="Proteomes" id="UP000069697"/>
    </source>
</evidence>
<reference evidence="3" key="2">
    <citation type="submission" date="2016-01" db="EMBL/GenBank/DDBJ databases">
        <title>Draft Genome Sequence of Paenibacillus amylolyticus Heshi-A3 that Was Isolated from Fermented Rice Bran with Aging Salted Mackerel, Which Was Named Heshiko as Traditional Fermented Seafood in Japan.</title>
        <authorList>
            <person name="Akuzawa S."/>
            <person name="Nakagawa J."/>
            <person name="Kanekatsu T."/>
            <person name="Kubota E."/>
            <person name="Ohtake R."/>
            <person name="Suzuki T."/>
            <person name="Kanesaki Y."/>
        </authorList>
    </citation>
    <scope>NUCLEOTIDE SEQUENCE [LARGE SCALE GENOMIC DNA]</scope>
    <source>
        <strain evidence="3">Heshi-A3</strain>
    </source>
</reference>
<dbReference type="EMBL" id="BCNV01000001">
    <property type="protein sequence ID" value="GAS80478.1"/>
    <property type="molecule type" value="Genomic_DNA"/>
</dbReference>
<dbReference type="Pfam" id="PF00583">
    <property type="entry name" value="Acetyltransf_1"/>
    <property type="match status" value="1"/>
</dbReference>
<dbReference type="RefSeq" id="WP_062833360.1">
    <property type="nucleotide sequence ID" value="NZ_BCNV01000001.1"/>
</dbReference>
<evidence type="ECO:0000313" key="2">
    <source>
        <dbReference type="EMBL" id="GAS80478.1"/>
    </source>
</evidence>
<dbReference type="Gene3D" id="3.40.630.30">
    <property type="match status" value="1"/>
</dbReference>
<gene>
    <name evidence="2" type="ORF">PAHA3_0548</name>
</gene>
<dbReference type="CDD" id="cd04301">
    <property type="entry name" value="NAT_SF"/>
    <property type="match status" value="1"/>
</dbReference>
<feature type="domain" description="N-acetyltransferase" evidence="1">
    <location>
        <begin position="4"/>
        <end position="169"/>
    </location>
</feature>
<dbReference type="InterPro" id="IPR000182">
    <property type="entry name" value="GNAT_dom"/>
</dbReference>
<dbReference type="Proteomes" id="UP000069697">
    <property type="component" value="Unassembled WGS sequence"/>
</dbReference>
<dbReference type="SUPFAM" id="SSF55729">
    <property type="entry name" value="Acyl-CoA N-acyltransferases (Nat)"/>
    <property type="match status" value="1"/>
</dbReference>
<protein>
    <submittedName>
        <fullName evidence="2">N-acetyltransferase, GCN5</fullName>
    </submittedName>
</protein>
<keyword evidence="2" id="KW-0808">Transferase</keyword>
<reference evidence="2 3" key="1">
    <citation type="journal article" date="2016" name="Genome Announc.">
        <title>Draft Genome Sequence of Paenibacillus amylolyticus Heshi-A3, Isolated from Fermented Rice Bran in a Japanese Fermented Seafood Dish.</title>
        <authorList>
            <person name="Akuzawa S."/>
            <person name="Nagaoka J."/>
            <person name="Kanekatsu M."/>
            <person name="Kubota E."/>
            <person name="Ohtake R."/>
            <person name="Suzuki T."/>
            <person name="Kanesaki Y."/>
        </authorList>
    </citation>
    <scope>NUCLEOTIDE SEQUENCE [LARGE SCALE GENOMIC DNA]</scope>
    <source>
        <strain evidence="2 3">Heshi-A3</strain>
    </source>
</reference>
<name>A0A117I0E2_PAEAM</name>